<dbReference type="PANTHER" id="PTHR34219">
    <property type="entry name" value="IRON-REGULATED INNER MEMBRANE PROTEIN-RELATED"/>
    <property type="match status" value="1"/>
</dbReference>
<proteinExistence type="predicted"/>
<comment type="caution">
    <text evidence="2">The sequence shown here is derived from an EMBL/GenBank/DDBJ whole genome shotgun (WGS) entry which is preliminary data.</text>
</comment>
<feature type="transmembrane region" description="Helical" evidence="1">
    <location>
        <begin position="124"/>
        <end position="144"/>
    </location>
</feature>
<dbReference type="InterPro" id="IPR005625">
    <property type="entry name" value="PepSY-ass_TM"/>
</dbReference>
<feature type="transmembrane region" description="Helical" evidence="1">
    <location>
        <begin position="336"/>
        <end position="360"/>
    </location>
</feature>
<dbReference type="EMBL" id="QGTQ01000045">
    <property type="protein sequence ID" value="PWV89431.1"/>
    <property type="molecule type" value="Genomic_DNA"/>
</dbReference>
<feature type="transmembrane region" description="Helical" evidence="1">
    <location>
        <begin position="385"/>
        <end position="414"/>
    </location>
</feature>
<evidence type="ECO:0000256" key="1">
    <source>
        <dbReference type="SAM" id="Phobius"/>
    </source>
</evidence>
<dbReference type="RefSeq" id="WP_245946936.1">
    <property type="nucleotide sequence ID" value="NZ_CP054613.1"/>
</dbReference>
<accession>A0A2V2YEW7</accession>
<keyword evidence="1" id="KW-0812">Transmembrane</keyword>
<gene>
    <name evidence="2" type="ORF">DFQ01_14528</name>
</gene>
<evidence type="ECO:0000313" key="3">
    <source>
        <dbReference type="Proteomes" id="UP000246635"/>
    </source>
</evidence>
<sequence length="425" mass="46813">MPFLILLAVTGGIYLFKDQIDDARFAHLYHIEKQDSEPISPSWQIDAVRKAYPNHPITSYTPAFKPDQTAAVGIDSPLGALTVFVNPYNGAIVGSLDPSTTLTQRIRDLHGSLMLGSNSIGDKIVEVAACWAIVLLISGIYLWWPRGRNKVFGTWLPRLRSGSKIMIRDLHAVPLFWLSIVVLMLVVTGLPWSGLTGNYISKATDSTKTGYPDYMWYSPESKTPTKDIMQVPWAAENLPVPESSQNGVPRIPIENVISIASAEKIVDGYTIAIPQDDKGVYTVSVWPKTIKDEATMHIDQYSGNTLVSLRYDDYGIAAKAIEIGISLHEGKYFGTANLVLCLLACITLAGTSFLGVVMWWRRRPKGSMKLGAPGANHTYKLQKGVAAIVIIMAILLPLVGITLIAALILDWLILRRIPAVRAWMN</sequence>
<protein>
    <submittedName>
        <fullName evidence="2">Putative iron-regulated membrane protein</fullName>
    </submittedName>
</protein>
<name>A0A2V2YEW7_9BACL</name>
<dbReference type="Pfam" id="PF03929">
    <property type="entry name" value="PepSY_TM"/>
    <property type="match status" value="1"/>
</dbReference>
<keyword evidence="1" id="KW-1133">Transmembrane helix</keyword>
<keyword evidence="1" id="KW-0472">Membrane</keyword>
<feature type="transmembrane region" description="Helical" evidence="1">
    <location>
        <begin position="165"/>
        <end position="187"/>
    </location>
</feature>
<dbReference type="AlphaFoldDB" id="A0A2V2YEW7"/>
<reference evidence="2 3" key="1">
    <citation type="submission" date="2018-05" db="EMBL/GenBank/DDBJ databases">
        <title>Genomic Encyclopedia of Type Strains, Phase III (KMG-III): the genomes of soil and plant-associated and newly described type strains.</title>
        <authorList>
            <person name="Whitman W."/>
        </authorList>
    </citation>
    <scope>NUCLEOTIDE SEQUENCE [LARGE SCALE GENOMIC DNA]</scope>
    <source>
        <strain evidence="2 3">CECT 5696</strain>
    </source>
</reference>
<evidence type="ECO:0000313" key="2">
    <source>
        <dbReference type="EMBL" id="PWV89431.1"/>
    </source>
</evidence>
<dbReference type="Proteomes" id="UP000246635">
    <property type="component" value="Unassembled WGS sequence"/>
</dbReference>
<organism evidence="2 3">
    <name type="scientific">Paenibacillus cellulosilyticus</name>
    <dbReference type="NCBI Taxonomy" id="375489"/>
    <lineage>
        <taxon>Bacteria</taxon>
        <taxon>Bacillati</taxon>
        <taxon>Bacillota</taxon>
        <taxon>Bacilli</taxon>
        <taxon>Bacillales</taxon>
        <taxon>Paenibacillaceae</taxon>
        <taxon>Paenibacillus</taxon>
    </lineage>
</organism>
<keyword evidence="3" id="KW-1185">Reference proteome</keyword>
<dbReference type="PANTHER" id="PTHR34219:SF1">
    <property type="entry name" value="PEPSY DOMAIN-CONTAINING PROTEIN"/>
    <property type="match status" value="1"/>
</dbReference>